<keyword evidence="2" id="KW-0378">Hydrolase</keyword>
<organism evidence="6 7">
    <name type="scientific">Paramecium sonneborni</name>
    <dbReference type="NCBI Taxonomy" id="65129"/>
    <lineage>
        <taxon>Eukaryota</taxon>
        <taxon>Sar</taxon>
        <taxon>Alveolata</taxon>
        <taxon>Ciliophora</taxon>
        <taxon>Intramacronucleata</taxon>
        <taxon>Oligohymenophorea</taxon>
        <taxon>Peniculida</taxon>
        <taxon>Parameciidae</taxon>
        <taxon>Paramecium</taxon>
    </lineage>
</organism>
<protein>
    <recommendedName>
        <fullName evidence="5">Helicase C-terminal domain-containing protein</fullName>
    </recommendedName>
</protein>
<dbReference type="GO" id="GO:0016787">
    <property type="term" value="F:hydrolase activity"/>
    <property type="evidence" value="ECO:0007669"/>
    <property type="project" value="UniProtKB-KW"/>
</dbReference>
<keyword evidence="4" id="KW-0067">ATP-binding</keyword>
<evidence type="ECO:0000256" key="3">
    <source>
        <dbReference type="ARBA" id="ARBA00022806"/>
    </source>
</evidence>
<dbReference type="EMBL" id="CAJJDN010000092">
    <property type="protein sequence ID" value="CAD8108924.1"/>
    <property type="molecule type" value="Genomic_DNA"/>
</dbReference>
<dbReference type="InterPro" id="IPR050079">
    <property type="entry name" value="DEAD_box_RNA_helicase"/>
</dbReference>
<gene>
    <name evidence="6" type="ORF">PSON_ATCC_30995.1.T0920142</name>
</gene>
<sequence>MDQLDRKEQLDNFKKNQGKVLIVTDLASRGIDLPFFANVIHYDYPSNPKIFIHIMVVQQEQVNQDMYML</sequence>
<name>A0A8S1Q088_9CILI</name>
<evidence type="ECO:0000313" key="6">
    <source>
        <dbReference type="EMBL" id="CAD8108924.1"/>
    </source>
</evidence>
<keyword evidence="3" id="KW-0347">Helicase</keyword>
<dbReference type="OrthoDB" id="10261904at2759"/>
<dbReference type="InterPro" id="IPR001650">
    <property type="entry name" value="Helicase_C-like"/>
</dbReference>
<evidence type="ECO:0000259" key="5">
    <source>
        <dbReference type="PROSITE" id="PS51194"/>
    </source>
</evidence>
<dbReference type="Proteomes" id="UP000692954">
    <property type="component" value="Unassembled WGS sequence"/>
</dbReference>
<accession>A0A8S1Q088</accession>
<dbReference type="GO" id="GO:0005524">
    <property type="term" value="F:ATP binding"/>
    <property type="evidence" value="ECO:0007669"/>
    <property type="project" value="UniProtKB-KW"/>
</dbReference>
<dbReference type="AlphaFoldDB" id="A0A8S1Q088"/>
<evidence type="ECO:0000256" key="2">
    <source>
        <dbReference type="ARBA" id="ARBA00022801"/>
    </source>
</evidence>
<comment type="caution">
    <text evidence="6">The sequence shown here is derived from an EMBL/GenBank/DDBJ whole genome shotgun (WGS) entry which is preliminary data.</text>
</comment>
<reference evidence="6" key="1">
    <citation type="submission" date="2021-01" db="EMBL/GenBank/DDBJ databases">
        <authorList>
            <consortium name="Genoscope - CEA"/>
            <person name="William W."/>
        </authorList>
    </citation>
    <scope>NUCLEOTIDE SEQUENCE</scope>
</reference>
<dbReference type="GO" id="GO:0003724">
    <property type="term" value="F:RNA helicase activity"/>
    <property type="evidence" value="ECO:0007669"/>
    <property type="project" value="TreeGrafter"/>
</dbReference>
<dbReference type="PROSITE" id="PS51194">
    <property type="entry name" value="HELICASE_CTER"/>
    <property type="match status" value="1"/>
</dbReference>
<keyword evidence="1" id="KW-0547">Nucleotide-binding</keyword>
<dbReference type="PANTHER" id="PTHR47959">
    <property type="entry name" value="ATP-DEPENDENT RNA HELICASE RHLE-RELATED"/>
    <property type="match status" value="1"/>
</dbReference>
<keyword evidence="7" id="KW-1185">Reference proteome</keyword>
<evidence type="ECO:0000313" key="7">
    <source>
        <dbReference type="Proteomes" id="UP000692954"/>
    </source>
</evidence>
<dbReference type="PANTHER" id="PTHR47959:SF8">
    <property type="entry name" value="RNA HELICASE"/>
    <property type="match status" value="1"/>
</dbReference>
<evidence type="ECO:0000256" key="1">
    <source>
        <dbReference type="ARBA" id="ARBA00022741"/>
    </source>
</evidence>
<dbReference type="Pfam" id="PF00271">
    <property type="entry name" value="Helicase_C"/>
    <property type="match status" value="1"/>
</dbReference>
<evidence type="ECO:0000256" key="4">
    <source>
        <dbReference type="ARBA" id="ARBA00022840"/>
    </source>
</evidence>
<dbReference type="GO" id="GO:0005829">
    <property type="term" value="C:cytosol"/>
    <property type="evidence" value="ECO:0007669"/>
    <property type="project" value="TreeGrafter"/>
</dbReference>
<feature type="domain" description="Helicase C-terminal" evidence="5">
    <location>
        <begin position="1"/>
        <end position="69"/>
    </location>
</feature>
<proteinExistence type="predicted"/>